<dbReference type="RefSeq" id="WP_344197584.1">
    <property type="nucleotide sequence ID" value="NZ_BAAAME010000002.1"/>
</dbReference>
<organism evidence="7 8">
    <name type="scientific">Aeromicrobium alkaliterrae</name>
    <dbReference type="NCBI Taxonomy" id="302168"/>
    <lineage>
        <taxon>Bacteria</taxon>
        <taxon>Bacillati</taxon>
        <taxon>Actinomycetota</taxon>
        <taxon>Actinomycetes</taxon>
        <taxon>Propionibacteriales</taxon>
        <taxon>Nocardioidaceae</taxon>
        <taxon>Aeromicrobium</taxon>
    </lineage>
</organism>
<feature type="transmembrane region" description="Helical" evidence="5">
    <location>
        <begin position="303"/>
        <end position="324"/>
    </location>
</feature>
<evidence type="ECO:0000313" key="7">
    <source>
        <dbReference type="EMBL" id="GAA1728115.1"/>
    </source>
</evidence>
<feature type="transmembrane region" description="Helical" evidence="5">
    <location>
        <begin position="213"/>
        <end position="238"/>
    </location>
</feature>
<evidence type="ECO:0000259" key="6">
    <source>
        <dbReference type="PROSITE" id="PS50850"/>
    </source>
</evidence>
<sequence length="397" mass="40714">MASPYRVVLSRPGTFAFSSTGLVSRLPLSMLGLSIVIVVAGRTDSYAFAGTVSAAYVLAAAATAPLQGRLIDTWGQSRVLVLWALAFGTGVALLVLAIAQDAATPLPHLAAVLAGAATPQTGNMVRARWSHQLDDPDELNTAFALEAVLDEVVFIVGPVVATWLTLQAHEFAGIALAGVVGTLGSLALGAQRATAPPTVRHETGPRPPLDPRILVPVVVASIGIGIIFGAAEVVVVALTEEQGRPGLAGVMLAVWAFGSLSAGLAVGLLPTPDDVVRRLRLALVALTVSFVPLALLSELGWTAVFLLVGGAAISPTLVAAVHLVRQNVPEARLTEALSWTTLGLSVGVAPGAALSGWVVDHAWNASAGFLVPLAAGVVATGVAFLFRLPQSTEVARH</sequence>
<feature type="transmembrane region" description="Helical" evidence="5">
    <location>
        <begin position="79"/>
        <end position="99"/>
    </location>
</feature>
<evidence type="ECO:0000256" key="1">
    <source>
        <dbReference type="ARBA" id="ARBA00004651"/>
    </source>
</evidence>
<dbReference type="InterPro" id="IPR036259">
    <property type="entry name" value="MFS_trans_sf"/>
</dbReference>
<keyword evidence="2 5" id="KW-0812">Transmembrane</keyword>
<dbReference type="PANTHER" id="PTHR23542:SF1">
    <property type="entry name" value="MAJOR FACILITATOR SUPERFAMILY (MFS) PROFILE DOMAIN-CONTAINING PROTEIN"/>
    <property type="match status" value="1"/>
</dbReference>
<comment type="subcellular location">
    <subcellularLocation>
        <location evidence="1">Cell membrane</location>
        <topology evidence="1">Multi-pass membrane protein</topology>
    </subcellularLocation>
</comment>
<dbReference type="Gene3D" id="1.20.1250.20">
    <property type="entry name" value="MFS general substrate transporter like domains"/>
    <property type="match status" value="1"/>
</dbReference>
<feature type="transmembrane region" description="Helical" evidence="5">
    <location>
        <begin position="21"/>
        <end position="40"/>
    </location>
</feature>
<feature type="transmembrane region" description="Helical" evidence="5">
    <location>
        <begin position="250"/>
        <end position="269"/>
    </location>
</feature>
<evidence type="ECO:0000256" key="2">
    <source>
        <dbReference type="ARBA" id="ARBA00022692"/>
    </source>
</evidence>
<reference evidence="7 8" key="1">
    <citation type="journal article" date="2019" name="Int. J. Syst. Evol. Microbiol.">
        <title>The Global Catalogue of Microorganisms (GCM) 10K type strain sequencing project: providing services to taxonomists for standard genome sequencing and annotation.</title>
        <authorList>
            <consortium name="The Broad Institute Genomics Platform"/>
            <consortium name="The Broad Institute Genome Sequencing Center for Infectious Disease"/>
            <person name="Wu L."/>
            <person name="Ma J."/>
        </authorList>
    </citation>
    <scope>NUCLEOTIDE SEQUENCE [LARGE SCALE GENOMIC DNA]</scope>
    <source>
        <strain evidence="7 8">JCM 13518</strain>
    </source>
</reference>
<feature type="domain" description="Major facilitator superfamily (MFS) profile" evidence="6">
    <location>
        <begin position="213"/>
        <end position="397"/>
    </location>
</feature>
<evidence type="ECO:0000256" key="3">
    <source>
        <dbReference type="ARBA" id="ARBA00022989"/>
    </source>
</evidence>
<dbReference type="InterPro" id="IPR011701">
    <property type="entry name" value="MFS"/>
</dbReference>
<dbReference type="SUPFAM" id="SSF103473">
    <property type="entry name" value="MFS general substrate transporter"/>
    <property type="match status" value="1"/>
</dbReference>
<dbReference type="Pfam" id="PF07690">
    <property type="entry name" value="MFS_1"/>
    <property type="match status" value="1"/>
</dbReference>
<dbReference type="Proteomes" id="UP001501057">
    <property type="component" value="Unassembled WGS sequence"/>
</dbReference>
<accession>A0ABN2JI63</accession>
<evidence type="ECO:0000256" key="5">
    <source>
        <dbReference type="SAM" id="Phobius"/>
    </source>
</evidence>
<dbReference type="InterPro" id="IPR020846">
    <property type="entry name" value="MFS_dom"/>
</dbReference>
<dbReference type="PROSITE" id="PS50850">
    <property type="entry name" value="MFS"/>
    <property type="match status" value="1"/>
</dbReference>
<feature type="transmembrane region" description="Helical" evidence="5">
    <location>
        <begin position="171"/>
        <end position="190"/>
    </location>
</feature>
<dbReference type="PANTHER" id="PTHR23542">
    <property type="match status" value="1"/>
</dbReference>
<dbReference type="EMBL" id="BAAAME010000002">
    <property type="protein sequence ID" value="GAA1728115.1"/>
    <property type="molecule type" value="Genomic_DNA"/>
</dbReference>
<keyword evidence="4 5" id="KW-0472">Membrane</keyword>
<feature type="transmembrane region" description="Helical" evidence="5">
    <location>
        <begin position="336"/>
        <end position="359"/>
    </location>
</feature>
<feature type="transmembrane region" description="Helical" evidence="5">
    <location>
        <begin position="365"/>
        <end position="386"/>
    </location>
</feature>
<keyword evidence="8" id="KW-1185">Reference proteome</keyword>
<feature type="transmembrane region" description="Helical" evidence="5">
    <location>
        <begin position="46"/>
        <end position="67"/>
    </location>
</feature>
<protein>
    <submittedName>
        <fullName evidence="7">MFS transporter</fullName>
    </submittedName>
</protein>
<evidence type="ECO:0000313" key="8">
    <source>
        <dbReference type="Proteomes" id="UP001501057"/>
    </source>
</evidence>
<keyword evidence="3 5" id="KW-1133">Transmembrane helix</keyword>
<name>A0ABN2JI63_9ACTN</name>
<proteinExistence type="predicted"/>
<evidence type="ECO:0000256" key="4">
    <source>
        <dbReference type="ARBA" id="ARBA00023136"/>
    </source>
</evidence>
<comment type="caution">
    <text evidence="7">The sequence shown here is derived from an EMBL/GenBank/DDBJ whole genome shotgun (WGS) entry which is preliminary data.</text>
</comment>
<gene>
    <name evidence="7" type="ORF">GCM10009710_05950</name>
</gene>